<reference evidence="1" key="3">
    <citation type="submission" date="2022-01" db="UniProtKB">
        <authorList>
            <consortium name="EnsemblPlants"/>
        </authorList>
    </citation>
    <scope>IDENTIFICATION</scope>
    <source>
        <strain evidence="1">subsp. vulgare</strain>
    </source>
</reference>
<name>A0A8I6WTU6_HORVV</name>
<organism evidence="1 2">
    <name type="scientific">Hordeum vulgare subsp. vulgare</name>
    <name type="common">Domesticated barley</name>
    <dbReference type="NCBI Taxonomy" id="112509"/>
    <lineage>
        <taxon>Eukaryota</taxon>
        <taxon>Viridiplantae</taxon>
        <taxon>Streptophyta</taxon>
        <taxon>Embryophyta</taxon>
        <taxon>Tracheophyta</taxon>
        <taxon>Spermatophyta</taxon>
        <taxon>Magnoliopsida</taxon>
        <taxon>Liliopsida</taxon>
        <taxon>Poales</taxon>
        <taxon>Poaceae</taxon>
        <taxon>BOP clade</taxon>
        <taxon>Pooideae</taxon>
        <taxon>Triticodae</taxon>
        <taxon>Triticeae</taxon>
        <taxon>Hordeinae</taxon>
        <taxon>Hordeum</taxon>
    </lineage>
</organism>
<dbReference type="AlphaFoldDB" id="A0A8I6WTU6"/>
<dbReference type="Gramene" id="HORVU.MOREX.r2.2HG0121170.1">
    <property type="protein sequence ID" value="HORVU.MOREX.r2.2HG0121170.1.CDS.1"/>
    <property type="gene ID" value="HORVU.MOREX.r2.2HG0121170"/>
</dbReference>
<keyword evidence="2" id="KW-1185">Reference proteome</keyword>
<dbReference type="EnsemblPlants" id="HORVU.MOREX.r3.2HG0147210.1">
    <property type="protein sequence ID" value="HORVU.MOREX.r3.2HG0147210.1.CDS1"/>
    <property type="gene ID" value="HORVU.MOREX.r3.2HG0147210"/>
</dbReference>
<sequence>MAFVKFPKWAINAINSQMAHFLWGNMGDQHKFHLAKWGLVSRKKEFGGLGIPNIRDYNMALLASWGKRFFRSISGDWENVIAYKYDVACPNIFWTTTKFGSPFWKSVPGFTSLHEFLSLEYMQWC</sequence>
<evidence type="ECO:0000313" key="1">
    <source>
        <dbReference type="EnsemblPlants" id="HORVU.MOREX.r3.2HG0147210.1.CDS1"/>
    </source>
</evidence>
<accession>A0A8I6WTU6</accession>
<proteinExistence type="predicted"/>
<protein>
    <submittedName>
        <fullName evidence="1">Uncharacterized protein</fullName>
    </submittedName>
</protein>
<dbReference type="Gramene" id="HORVU.MOREX.r3.2HG0147210.1">
    <property type="protein sequence ID" value="HORVU.MOREX.r3.2HG0147210.1.CDS1"/>
    <property type="gene ID" value="HORVU.MOREX.r3.2HG0147210"/>
</dbReference>
<reference evidence="2" key="1">
    <citation type="journal article" date="2012" name="Nature">
        <title>A physical, genetic and functional sequence assembly of the barley genome.</title>
        <authorList>
            <consortium name="The International Barley Genome Sequencing Consortium"/>
            <person name="Mayer K.F."/>
            <person name="Waugh R."/>
            <person name="Brown J.W."/>
            <person name="Schulman A."/>
            <person name="Langridge P."/>
            <person name="Platzer M."/>
            <person name="Fincher G.B."/>
            <person name="Muehlbauer G.J."/>
            <person name="Sato K."/>
            <person name="Close T.J."/>
            <person name="Wise R.P."/>
            <person name="Stein N."/>
        </authorList>
    </citation>
    <scope>NUCLEOTIDE SEQUENCE [LARGE SCALE GENOMIC DNA]</scope>
    <source>
        <strain evidence="2">cv. Morex</strain>
    </source>
</reference>
<reference evidence="1" key="2">
    <citation type="submission" date="2020-10" db="EMBL/GenBank/DDBJ databases">
        <authorList>
            <person name="Scholz U."/>
            <person name="Mascher M."/>
            <person name="Fiebig A."/>
        </authorList>
    </citation>
    <scope>NUCLEOTIDE SEQUENCE [LARGE SCALE GENOMIC DNA]</scope>
    <source>
        <strain evidence="1">cv. Morex</strain>
    </source>
</reference>
<dbReference type="Proteomes" id="UP000011116">
    <property type="component" value="Chromosome 2H"/>
</dbReference>
<evidence type="ECO:0000313" key="2">
    <source>
        <dbReference type="Proteomes" id="UP000011116"/>
    </source>
</evidence>